<accession>A0AAY5K9L9</accession>
<dbReference type="GeneTree" id="ENSGT01120000277679"/>
<proteinExistence type="predicted"/>
<protein>
    <submittedName>
        <fullName evidence="1">Uncharacterized protein</fullName>
    </submittedName>
</protein>
<dbReference type="AlphaFoldDB" id="A0AAY5K9L9"/>
<dbReference type="Ensembl" id="ENSELUT00000088088.1">
    <property type="protein sequence ID" value="ENSELUP00000085456.1"/>
    <property type="gene ID" value="ENSELUG00000044929.1"/>
</dbReference>
<reference evidence="1" key="3">
    <citation type="submission" date="2025-09" db="UniProtKB">
        <authorList>
            <consortium name="Ensembl"/>
        </authorList>
    </citation>
    <scope>IDENTIFICATION</scope>
</reference>
<reference evidence="1 2" key="1">
    <citation type="submission" date="2020-02" db="EMBL/GenBank/DDBJ databases">
        <title>Esox lucius (northern pike) genome, fEsoLuc1, primary haplotype.</title>
        <authorList>
            <person name="Myers G."/>
            <person name="Karagic N."/>
            <person name="Meyer A."/>
            <person name="Pippel M."/>
            <person name="Reichard M."/>
            <person name="Winkler S."/>
            <person name="Tracey A."/>
            <person name="Sims Y."/>
            <person name="Howe K."/>
            <person name="Rhie A."/>
            <person name="Formenti G."/>
            <person name="Durbin R."/>
            <person name="Fedrigo O."/>
            <person name="Jarvis E.D."/>
        </authorList>
    </citation>
    <scope>NUCLEOTIDE SEQUENCE [LARGE SCALE GENOMIC DNA]</scope>
</reference>
<organism evidence="1 2">
    <name type="scientific">Esox lucius</name>
    <name type="common">Northern pike</name>
    <dbReference type="NCBI Taxonomy" id="8010"/>
    <lineage>
        <taxon>Eukaryota</taxon>
        <taxon>Metazoa</taxon>
        <taxon>Chordata</taxon>
        <taxon>Craniata</taxon>
        <taxon>Vertebrata</taxon>
        <taxon>Euteleostomi</taxon>
        <taxon>Actinopterygii</taxon>
        <taxon>Neopterygii</taxon>
        <taxon>Teleostei</taxon>
        <taxon>Protacanthopterygii</taxon>
        <taxon>Esociformes</taxon>
        <taxon>Esocidae</taxon>
        <taxon>Esox</taxon>
    </lineage>
</organism>
<dbReference type="Proteomes" id="UP000265140">
    <property type="component" value="Chromosome 20"/>
</dbReference>
<reference evidence="1" key="2">
    <citation type="submission" date="2025-08" db="UniProtKB">
        <authorList>
            <consortium name="Ensembl"/>
        </authorList>
    </citation>
    <scope>IDENTIFICATION</scope>
</reference>
<name>A0AAY5K9L9_ESOLU</name>
<keyword evidence="2" id="KW-1185">Reference proteome</keyword>
<evidence type="ECO:0000313" key="2">
    <source>
        <dbReference type="Proteomes" id="UP000265140"/>
    </source>
</evidence>
<evidence type="ECO:0000313" key="1">
    <source>
        <dbReference type="Ensembl" id="ENSELUP00000085456.1"/>
    </source>
</evidence>
<sequence length="137" mass="15813">MSNNHEQEASITVQSIHSHWLCCLDAKVLSQSTSTTLYSSMVAFASSTDECPFFPSLLTWMLRLNRALVSLFREATSFSRKPAFWLRRGMREVDLKSLWTACPITTFPARIFSIYRGNKQMIKQYHSNVNRVNIKTE</sequence>